<dbReference type="Gene3D" id="3.60.20.30">
    <property type="entry name" value="(Glycosyl)asparaginase"/>
    <property type="match status" value="1"/>
</dbReference>
<dbReference type="AlphaFoldDB" id="A0A4Q0PAN1"/>
<evidence type="ECO:0000256" key="3">
    <source>
        <dbReference type="ARBA" id="ARBA00022813"/>
    </source>
</evidence>
<comment type="caution">
    <text evidence="9">The sequence shown here is derived from an EMBL/GenBank/DDBJ whole genome shotgun (WGS) entry which is preliminary data.</text>
</comment>
<organism evidence="9 10">
    <name type="scientific">Leeuwenhoekiella polynyae</name>
    <dbReference type="NCBI Taxonomy" id="1550906"/>
    <lineage>
        <taxon>Bacteria</taxon>
        <taxon>Pseudomonadati</taxon>
        <taxon>Bacteroidota</taxon>
        <taxon>Flavobacteriia</taxon>
        <taxon>Flavobacteriales</taxon>
        <taxon>Flavobacteriaceae</taxon>
        <taxon>Leeuwenhoekiella</taxon>
    </lineage>
</organism>
<evidence type="ECO:0000256" key="1">
    <source>
        <dbReference type="ARBA" id="ARBA00022670"/>
    </source>
</evidence>
<dbReference type="CDD" id="cd04701">
    <property type="entry name" value="Asparaginase_2"/>
    <property type="match status" value="1"/>
</dbReference>
<proteinExistence type="predicted"/>
<feature type="site" description="Cleavage; by autolysis" evidence="7">
    <location>
        <begin position="214"/>
        <end position="215"/>
    </location>
</feature>
<reference evidence="9 10" key="1">
    <citation type="submission" date="2018-07" db="EMBL/GenBank/DDBJ databases">
        <title>Leeuwenhoekiella genomics.</title>
        <authorList>
            <person name="Tahon G."/>
            <person name="Willems A."/>
        </authorList>
    </citation>
    <scope>NUCLEOTIDE SEQUENCE [LARGE SCALE GENOMIC DNA]</scope>
    <source>
        <strain evidence="9 10">LMG 29608</strain>
    </source>
</reference>
<feature type="signal peptide" evidence="8">
    <location>
        <begin position="1"/>
        <end position="18"/>
    </location>
</feature>
<dbReference type="RefSeq" id="WP_128765162.1">
    <property type="nucleotide sequence ID" value="NZ_JBHUOO010000003.1"/>
</dbReference>
<dbReference type="FunFam" id="3.60.20.30:FF:000001">
    <property type="entry name" value="Isoaspartyl peptidase/L-asparaginase"/>
    <property type="match status" value="1"/>
</dbReference>
<dbReference type="Proteomes" id="UP000289859">
    <property type="component" value="Unassembled WGS sequence"/>
</dbReference>
<feature type="active site" description="Nucleophile" evidence="5">
    <location>
        <position position="215"/>
    </location>
</feature>
<gene>
    <name evidence="9" type="ORF">DSM02_1667</name>
</gene>
<dbReference type="PANTHER" id="PTHR10188:SF6">
    <property type="entry name" value="N(4)-(BETA-N-ACETYLGLUCOSAMINYL)-L-ASPARAGINASE"/>
    <property type="match status" value="1"/>
</dbReference>
<evidence type="ECO:0000256" key="7">
    <source>
        <dbReference type="PIRSR" id="PIRSR600246-3"/>
    </source>
</evidence>
<protein>
    <recommendedName>
        <fullName evidence="4">Isoaspartyl peptidase</fullName>
    </recommendedName>
</protein>
<evidence type="ECO:0000256" key="2">
    <source>
        <dbReference type="ARBA" id="ARBA00022801"/>
    </source>
</evidence>
<feature type="binding site" evidence="6">
    <location>
        <begin position="243"/>
        <end position="246"/>
    </location>
    <ligand>
        <name>substrate</name>
    </ligand>
</feature>
<keyword evidence="1" id="KW-0645">Protease</keyword>
<dbReference type="InterPro" id="IPR029055">
    <property type="entry name" value="Ntn_hydrolases_N"/>
</dbReference>
<sequence length="352" mass="38035">MKNHLLLFLILVFIVACKQENTETKTAQNTPQQQNFAIIIHGGAGTILKENMTDSLEAAYKAKLSEAIKTGYEILKNGGTSLEAVQRTINIMEDSPLFNSAKGAVFNHEGVNELDASIMDGATLNAGAIAGVTNIKNPINLAYEVMTNSKHVLLSGKGAETFAAEKGIELVDPSYFFTQNRYDALQRILEREKNDSVTAASAFIDPFIKDEKFGTVGCVALDKNGNLAAGTSTGGMTNKRYNRIGDSPIIGSGTYANNATCGVSSTGWGEYFIRGQVAYDISAQMEYAGKSLKDATHNVIQEKLTKLGGTGGIVALDHYGNPSMEFNTEGMYRAYMNDEGELTLGIYKENEN</sequence>
<dbReference type="SUPFAM" id="SSF56235">
    <property type="entry name" value="N-terminal nucleophile aminohydrolases (Ntn hydrolases)"/>
    <property type="match status" value="1"/>
</dbReference>
<dbReference type="EMBL" id="QOVK01000005">
    <property type="protein sequence ID" value="RXG22949.1"/>
    <property type="molecule type" value="Genomic_DNA"/>
</dbReference>
<keyword evidence="8" id="KW-0732">Signal</keyword>
<feature type="chain" id="PRO_5020498266" description="Isoaspartyl peptidase" evidence="8">
    <location>
        <begin position="19"/>
        <end position="352"/>
    </location>
</feature>
<evidence type="ECO:0000313" key="9">
    <source>
        <dbReference type="EMBL" id="RXG22949.1"/>
    </source>
</evidence>
<keyword evidence="2" id="KW-0378">Hydrolase</keyword>
<evidence type="ECO:0000256" key="5">
    <source>
        <dbReference type="PIRSR" id="PIRSR600246-1"/>
    </source>
</evidence>
<dbReference type="OrthoDB" id="9780217at2"/>
<evidence type="ECO:0000256" key="6">
    <source>
        <dbReference type="PIRSR" id="PIRSR600246-2"/>
    </source>
</evidence>
<evidence type="ECO:0000313" key="10">
    <source>
        <dbReference type="Proteomes" id="UP000289859"/>
    </source>
</evidence>
<dbReference type="GO" id="GO:0008233">
    <property type="term" value="F:peptidase activity"/>
    <property type="evidence" value="ECO:0007669"/>
    <property type="project" value="UniProtKB-KW"/>
</dbReference>
<evidence type="ECO:0000256" key="4">
    <source>
        <dbReference type="ARBA" id="ARBA00069124"/>
    </source>
</evidence>
<keyword evidence="10" id="KW-1185">Reference proteome</keyword>
<keyword evidence="3" id="KW-0068">Autocatalytic cleavage</keyword>
<evidence type="ECO:0000256" key="8">
    <source>
        <dbReference type="SAM" id="SignalP"/>
    </source>
</evidence>
<dbReference type="GO" id="GO:0006508">
    <property type="term" value="P:proteolysis"/>
    <property type="evidence" value="ECO:0007669"/>
    <property type="project" value="UniProtKB-KW"/>
</dbReference>
<dbReference type="GO" id="GO:0016811">
    <property type="term" value="F:hydrolase activity, acting on carbon-nitrogen (but not peptide) bonds, in linear amides"/>
    <property type="evidence" value="ECO:0007669"/>
    <property type="project" value="UniProtKB-ARBA"/>
</dbReference>
<accession>A0A4Q0PAN1</accession>
<dbReference type="PROSITE" id="PS51257">
    <property type="entry name" value="PROKAR_LIPOPROTEIN"/>
    <property type="match status" value="1"/>
</dbReference>
<dbReference type="PANTHER" id="PTHR10188">
    <property type="entry name" value="L-ASPARAGINASE"/>
    <property type="match status" value="1"/>
</dbReference>
<dbReference type="Pfam" id="PF01112">
    <property type="entry name" value="Asparaginase_2"/>
    <property type="match status" value="1"/>
</dbReference>
<feature type="binding site" evidence="6">
    <location>
        <begin position="266"/>
        <end position="269"/>
    </location>
    <ligand>
        <name>substrate</name>
    </ligand>
</feature>
<dbReference type="InterPro" id="IPR000246">
    <property type="entry name" value="Peptidase_T2"/>
</dbReference>
<name>A0A4Q0PAN1_9FLAO</name>